<dbReference type="EMBL" id="MZNU01000091">
    <property type="protein sequence ID" value="OWP04866.1"/>
    <property type="molecule type" value="Genomic_DNA"/>
</dbReference>
<keyword evidence="2" id="KW-1185">Reference proteome</keyword>
<organism evidence="1 2">
    <name type="scientific">Diplocarpon coronariae</name>
    <dbReference type="NCBI Taxonomy" id="2795749"/>
    <lineage>
        <taxon>Eukaryota</taxon>
        <taxon>Fungi</taxon>
        <taxon>Dikarya</taxon>
        <taxon>Ascomycota</taxon>
        <taxon>Pezizomycotina</taxon>
        <taxon>Leotiomycetes</taxon>
        <taxon>Helotiales</taxon>
        <taxon>Drepanopezizaceae</taxon>
        <taxon>Diplocarpon</taxon>
    </lineage>
</organism>
<dbReference type="InParanoid" id="A0A218ZCG7"/>
<dbReference type="OrthoDB" id="5104994at2759"/>
<comment type="caution">
    <text evidence="1">The sequence shown here is derived from an EMBL/GenBank/DDBJ whole genome shotgun (WGS) entry which is preliminary data.</text>
</comment>
<proteinExistence type="predicted"/>
<gene>
    <name evidence="1" type="ORF">B2J93_4192</name>
</gene>
<accession>A0A218ZCG7</accession>
<evidence type="ECO:0000313" key="2">
    <source>
        <dbReference type="Proteomes" id="UP000242519"/>
    </source>
</evidence>
<reference evidence="1 2" key="1">
    <citation type="submission" date="2017-04" db="EMBL/GenBank/DDBJ databases">
        <title>Draft genome sequence of Marssonina coronaria NL1: causal agent of apple blotch.</title>
        <authorList>
            <person name="Cheng Q."/>
        </authorList>
    </citation>
    <scope>NUCLEOTIDE SEQUENCE [LARGE SCALE GENOMIC DNA]</scope>
    <source>
        <strain evidence="1 2">NL1</strain>
    </source>
</reference>
<name>A0A218ZCG7_9HELO</name>
<evidence type="ECO:0000313" key="1">
    <source>
        <dbReference type="EMBL" id="OWP04866.1"/>
    </source>
</evidence>
<dbReference type="AlphaFoldDB" id="A0A218ZCG7"/>
<protein>
    <submittedName>
        <fullName evidence="1">Uncharacterized protein</fullName>
    </submittedName>
</protein>
<sequence>MSTHKCSQCPGTKPQPSLLLPLQIPDELKVMIVAKMVVPERACMKDLHGRCFDPWSCDQGSHRSIEAGLDHATFNLPCPVITSMSPFIFEEGYKQFFRNHTFVFDCSANAEMEHLDSAVRSTEPEKTAKELDQIVSGFQTFRDAVAVRLLRFVDRPDDCDAKGSSQHRQDLDAAAYQCADKYRHEIKRIVFKSKDGWRWAHQIDWDWQLKVDWESLPNLKHLVLDLRTYSALSDAGALFEIDEILAAGARRMRGLNLKSLIIYGLCSSDLTRDVLGKHQQVIKSLFEGSLATDGTLELRDEEAPTSDW</sequence>
<dbReference type="Proteomes" id="UP000242519">
    <property type="component" value="Unassembled WGS sequence"/>
</dbReference>